<dbReference type="Pfam" id="PF00069">
    <property type="entry name" value="Pkinase"/>
    <property type="match status" value="1"/>
</dbReference>
<evidence type="ECO:0000313" key="9">
    <source>
        <dbReference type="Proteomes" id="UP000631114"/>
    </source>
</evidence>
<dbReference type="GO" id="GO:0009742">
    <property type="term" value="P:brassinosteroid mediated signaling pathway"/>
    <property type="evidence" value="ECO:0007669"/>
    <property type="project" value="TreeGrafter"/>
</dbReference>
<feature type="domain" description="Protein kinase" evidence="7">
    <location>
        <begin position="1"/>
        <end position="320"/>
    </location>
</feature>
<proteinExistence type="inferred from homology"/>
<protein>
    <recommendedName>
        <fullName evidence="7">Protein kinase domain-containing protein</fullName>
    </recommendedName>
</protein>
<dbReference type="AlphaFoldDB" id="A0A835M1S9"/>
<keyword evidence="6" id="KW-0067">ATP-binding</keyword>
<evidence type="ECO:0000256" key="4">
    <source>
        <dbReference type="ARBA" id="ARBA00022741"/>
    </source>
</evidence>
<evidence type="ECO:0000256" key="5">
    <source>
        <dbReference type="ARBA" id="ARBA00022777"/>
    </source>
</evidence>
<evidence type="ECO:0000256" key="6">
    <source>
        <dbReference type="ARBA" id="ARBA00022840"/>
    </source>
</evidence>
<dbReference type="PANTHER" id="PTHR24057">
    <property type="entry name" value="GLYCOGEN SYNTHASE KINASE-3 ALPHA"/>
    <property type="match status" value="1"/>
</dbReference>
<organism evidence="8 9">
    <name type="scientific">Coptis chinensis</name>
    <dbReference type="NCBI Taxonomy" id="261450"/>
    <lineage>
        <taxon>Eukaryota</taxon>
        <taxon>Viridiplantae</taxon>
        <taxon>Streptophyta</taxon>
        <taxon>Embryophyta</taxon>
        <taxon>Tracheophyta</taxon>
        <taxon>Spermatophyta</taxon>
        <taxon>Magnoliopsida</taxon>
        <taxon>Ranunculales</taxon>
        <taxon>Ranunculaceae</taxon>
        <taxon>Coptidoideae</taxon>
        <taxon>Coptis</taxon>
    </lineage>
</organism>
<sequence>MEPSQLEQIIVPLPDELKRLKSIIPLEFHDCVITASSANIYKCKLIDFASNAWGLTILWRFGFYCCLSFILHTISYMVERVVGNGSFGVVFQIFRGLAYIHTVPGVCHRDVKPQNLLVDPHTHDVKLCDFGSAKNLNGSKFYKRSNMDVTEVDLQVRKVFCSRKDLMTTDGREGTPTTIDPPEDKKFLGGIAKSLKQHKTVHLLEPPHQIVKGIYDQSPPTSIPHKFISSNGPSEHFETPSKNEKRWNLRVGTKQMGMVYSSQSKIKGRLGWQITKFHDISGLDITSGGFQRHNSSTSTTVTRCSTSKGKAYAVVGGSGK</sequence>
<dbReference type="GO" id="GO:0005634">
    <property type="term" value="C:nucleus"/>
    <property type="evidence" value="ECO:0007669"/>
    <property type="project" value="TreeGrafter"/>
</dbReference>
<dbReference type="InterPro" id="IPR008271">
    <property type="entry name" value="Ser/Thr_kinase_AS"/>
</dbReference>
<dbReference type="PROSITE" id="PS50011">
    <property type="entry name" value="PROTEIN_KINASE_DOM"/>
    <property type="match status" value="1"/>
</dbReference>
<dbReference type="PANTHER" id="PTHR24057:SF5">
    <property type="entry name" value="SHAGGY-RELATED PROTEIN KINASE IOTA-RELATED"/>
    <property type="match status" value="1"/>
</dbReference>
<dbReference type="GO" id="GO:0030154">
    <property type="term" value="P:cell differentiation"/>
    <property type="evidence" value="ECO:0007669"/>
    <property type="project" value="TreeGrafter"/>
</dbReference>
<evidence type="ECO:0000256" key="2">
    <source>
        <dbReference type="ARBA" id="ARBA00022527"/>
    </source>
</evidence>
<dbReference type="Gene3D" id="1.10.510.10">
    <property type="entry name" value="Transferase(Phosphotransferase) domain 1"/>
    <property type="match status" value="1"/>
</dbReference>
<dbReference type="InterPro" id="IPR050591">
    <property type="entry name" value="GSK-3"/>
</dbReference>
<dbReference type="GO" id="GO:0005737">
    <property type="term" value="C:cytoplasm"/>
    <property type="evidence" value="ECO:0007669"/>
    <property type="project" value="TreeGrafter"/>
</dbReference>
<evidence type="ECO:0000259" key="7">
    <source>
        <dbReference type="PROSITE" id="PS50011"/>
    </source>
</evidence>
<comment type="caution">
    <text evidence="8">The sequence shown here is derived from an EMBL/GenBank/DDBJ whole genome shotgun (WGS) entry which is preliminary data.</text>
</comment>
<keyword evidence="3" id="KW-0808">Transferase</keyword>
<comment type="similarity">
    <text evidence="1">Belongs to the protein kinase superfamily. CMGC Ser/Thr protein kinase family. GSK-3 subfamily.</text>
</comment>
<gene>
    <name evidence="8" type="ORF">IFM89_029790</name>
</gene>
<name>A0A835M1S9_9MAGN</name>
<evidence type="ECO:0000256" key="1">
    <source>
        <dbReference type="ARBA" id="ARBA00005527"/>
    </source>
</evidence>
<reference evidence="8 9" key="1">
    <citation type="submission" date="2020-10" db="EMBL/GenBank/DDBJ databases">
        <title>The Coptis chinensis genome and diversification of protoberbering-type alkaloids.</title>
        <authorList>
            <person name="Wang B."/>
            <person name="Shu S."/>
            <person name="Song C."/>
            <person name="Liu Y."/>
        </authorList>
    </citation>
    <scope>NUCLEOTIDE SEQUENCE [LARGE SCALE GENOMIC DNA]</scope>
    <source>
        <strain evidence="8">HL-2020</strain>
        <tissue evidence="8">Leaf</tissue>
    </source>
</reference>
<dbReference type="GO" id="GO:0004674">
    <property type="term" value="F:protein serine/threonine kinase activity"/>
    <property type="evidence" value="ECO:0007669"/>
    <property type="project" value="UniProtKB-KW"/>
</dbReference>
<dbReference type="PROSITE" id="PS00108">
    <property type="entry name" value="PROTEIN_KINASE_ST"/>
    <property type="match status" value="1"/>
</dbReference>
<keyword evidence="9" id="KW-1185">Reference proteome</keyword>
<evidence type="ECO:0000256" key="3">
    <source>
        <dbReference type="ARBA" id="ARBA00022679"/>
    </source>
</evidence>
<accession>A0A835M1S9</accession>
<dbReference type="GO" id="GO:0005524">
    <property type="term" value="F:ATP binding"/>
    <property type="evidence" value="ECO:0007669"/>
    <property type="project" value="UniProtKB-KW"/>
</dbReference>
<dbReference type="SUPFAM" id="SSF56112">
    <property type="entry name" value="Protein kinase-like (PK-like)"/>
    <property type="match status" value="1"/>
</dbReference>
<dbReference type="InterPro" id="IPR000719">
    <property type="entry name" value="Prot_kinase_dom"/>
</dbReference>
<keyword evidence="4" id="KW-0547">Nucleotide-binding</keyword>
<dbReference type="EMBL" id="JADFTS010000003">
    <property type="protein sequence ID" value="KAF9616493.1"/>
    <property type="molecule type" value="Genomic_DNA"/>
</dbReference>
<keyword evidence="5" id="KW-0418">Kinase</keyword>
<evidence type="ECO:0000313" key="8">
    <source>
        <dbReference type="EMBL" id="KAF9616493.1"/>
    </source>
</evidence>
<dbReference type="InterPro" id="IPR011009">
    <property type="entry name" value="Kinase-like_dom_sf"/>
</dbReference>
<dbReference type="Proteomes" id="UP000631114">
    <property type="component" value="Unassembled WGS sequence"/>
</dbReference>
<keyword evidence="2" id="KW-0723">Serine/threonine-protein kinase</keyword>